<proteinExistence type="predicted"/>
<organism evidence="1 2">
    <name type="scientific">Zosterops borbonicus</name>
    <dbReference type="NCBI Taxonomy" id="364589"/>
    <lineage>
        <taxon>Eukaryota</taxon>
        <taxon>Metazoa</taxon>
        <taxon>Chordata</taxon>
        <taxon>Craniata</taxon>
        <taxon>Vertebrata</taxon>
        <taxon>Euteleostomi</taxon>
        <taxon>Archelosauria</taxon>
        <taxon>Archosauria</taxon>
        <taxon>Dinosauria</taxon>
        <taxon>Saurischia</taxon>
        <taxon>Theropoda</taxon>
        <taxon>Coelurosauria</taxon>
        <taxon>Aves</taxon>
        <taxon>Neognathae</taxon>
        <taxon>Neoaves</taxon>
        <taxon>Telluraves</taxon>
        <taxon>Australaves</taxon>
        <taxon>Passeriformes</taxon>
        <taxon>Sylvioidea</taxon>
        <taxon>Zosteropidae</taxon>
        <taxon>Zosterops</taxon>
    </lineage>
</organism>
<protein>
    <recommendedName>
        <fullName evidence="3">Reverse transcriptase</fullName>
    </recommendedName>
</protein>
<evidence type="ECO:0008006" key="3">
    <source>
        <dbReference type="Google" id="ProtNLM"/>
    </source>
</evidence>
<dbReference type="AlphaFoldDB" id="A0A8K1LLG0"/>
<dbReference type="OrthoDB" id="6615090at2759"/>
<gene>
    <name evidence="1" type="ORF">HGM15179_008487</name>
</gene>
<reference evidence="1" key="1">
    <citation type="submission" date="2019-04" db="EMBL/GenBank/DDBJ databases">
        <title>Genome assembly of Zosterops borbonicus 15179.</title>
        <authorList>
            <person name="Leroy T."/>
            <person name="Anselmetti Y."/>
            <person name="Tilak M.-K."/>
            <person name="Nabholz B."/>
        </authorList>
    </citation>
    <scope>NUCLEOTIDE SEQUENCE</scope>
    <source>
        <strain evidence="1">HGM_15179</strain>
        <tissue evidence="1">Muscle</tissue>
    </source>
</reference>
<evidence type="ECO:0000313" key="1">
    <source>
        <dbReference type="EMBL" id="TRZ18575.1"/>
    </source>
</evidence>
<accession>A0A8K1LLG0</accession>
<dbReference type="Proteomes" id="UP000796761">
    <property type="component" value="Unassembled WGS sequence"/>
</dbReference>
<sequence>MVCPAFEWAFETASRAIVDMLEGRNAIQRDLDKPEWWACVNLMKFSWGNPKHKYRLGREWMESSPKEKNLGVLLGENLNRTHQCALRAQKAKRVLGCITSSVGSREREEILSPCSALTRSHLECCIQLWGPQHKKDVELLEQVRRRPQRCSEGWSTSAMETG</sequence>
<evidence type="ECO:0000313" key="2">
    <source>
        <dbReference type="Proteomes" id="UP000796761"/>
    </source>
</evidence>
<keyword evidence="2" id="KW-1185">Reference proteome</keyword>
<dbReference type="PANTHER" id="PTHR33332">
    <property type="entry name" value="REVERSE TRANSCRIPTASE DOMAIN-CONTAINING PROTEIN"/>
    <property type="match status" value="1"/>
</dbReference>
<name>A0A8K1LLG0_9PASS</name>
<comment type="caution">
    <text evidence="1">The sequence shown here is derived from an EMBL/GenBank/DDBJ whole genome shotgun (WGS) entry which is preliminary data.</text>
</comment>
<dbReference type="EMBL" id="SWJQ01000217">
    <property type="protein sequence ID" value="TRZ18575.1"/>
    <property type="molecule type" value="Genomic_DNA"/>
</dbReference>